<dbReference type="Pfam" id="PF00684">
    <property type="entry name" value="DnaJ_CXXCXGXG"/>
    <property type="match status" value="1"/>
</dbReference>
<dbReference type="PANTHER" id="PTHR43096">
    <property type="entry name" value="DNAJ HOMOLOG 1, MITOCHONDRIAL-RELATED"/>
    <property type="match status" value="1"/>
</dbReference>
<dbReference type="PROSITE" id="PS51188">
    <property type="entry name" value="ZF_CR"/>
    <property type="match status" value="1"/>
</dbReference>
<evidence type="ECO:0000256" key="4">
    <source>
        <dbReference type="ARBA" id="ARBA00022833"/>
    </source>
</evidence>
<dbReference type="InterPro" id="IPR036869">
    <property type="entry name" value="J_dom_sf"/>
</dbReference>
<dbReference type="InterPro" id="IPR036410">
    <property type="entry name" value="HSP_DnaJ_Cys-rich_dom_sf"/>
</dbReference>
<dbReference type="GO" id="GO:0008270">
    <property type="term" value="F:zinc ion binding"/>
    <property type="evidence" value="ECO:0007669"/>
    <property type="project" value="UniProtKB-KW"/>
</dbReference>
<keyword evidence="2" id="KW-0677">Repeat</keyword>
<gene>
    <name evidence="9" type="ORF">AQUCO_02300140v1</name>
</gene>
<dbReference type="InterPro" id="IPR008971">
    <property type="entry name" value="HSP40/DnaJ_pept-bd"/>
</dbReference>
<keyword evidence="3 6" id="KW-0863">Zinc-finger</keyword>
<dbReference type="PRINTS" id="PR00625">
    <property type="entry name" value="JDOMAIN"/>
</dbReference>
<evidence type="ECO:0000256" key="6">
    <source>
        <dbReference type="PROSITE-ProRule" id="PRU00546"/>
    </source>
</evidence>
<dbReference type="GO" id="GO:0005524">
    <property type="term" value="F:ATP binding"/>
    <property type="evidence" value="ECO:0007669"/>
    <property type="project" value="InterPro"/>
</dbReference>
<dbReference type="GO" id="GO:0009408">
    <property type="term" value="P:response to heat"/>
    <property type="evidence" value="ECO:0007669"/>
    <property type="project" value="InterPro"/>
</dbReference>
<evidence type="ECO:0008006" key="11">
    <source>
        <dbReference type="Google" id="ProtNLM"/>
    </source>
</evidence>
<dbReference type="GO" id="GO:0042026">
    <property type="term" value="P:protein refolding"/>
    <property type="evidence" value="ECO:0007669"/>
    <property type="project" value="TreeGrafter"/>
</dbReference>
<organism evidence="9 10">
    <name type="scientific">Aquilegia coerulea</name>
    <name type="common">Rocky mountain columbine</name>
    <dbReference type="NCBI Taxonomy" id="218851"/>
    <lineage>
        <taxon>Eukaryota</taxon>
        <taxon>Viridiplantae</taxon>
        <taxon>Streptophyta</taxon>
        <taxon>Embryophyta</taxon>
        <taxon>Tracheophyta</taxon>
        <taxon>Spermatophyta</taxon>
        <taxon>Magnoliopsida</taxon>
        <taxon>Ranunculales</taxon>
        <taxon>Ranunculaceae</taxon>
        <taxon>Thalictroideae</taxon>
        <taxon>Aquilegia</taxon>
    </lineage>
</organism>
<evidence type="ECO:0000313" key="10">
    <source>
        <dbReference type="Proteomes" id="UP000230069"/>
    </source>
</evidence>
<reference evidence="9 10" key="1">
    <citation type="submission" date="2017-09" db="EMBL/GenBank/DDBJ databases">
        <title>WGS assembly of Aquilegia coerulea Goldsmith.</title>
        <authorList>
            <person name="Hodges S."/>
            <person name="Kramer E."/>
            <person name="Nordborg M."/>
            <person name="Tomkins J."/>
            <person name="Borevitz J."/>
            <person name="Derieg N."/>
            <person name="Yan J."/>
            <person name="Mihaltcheva S."/>
            <person name="Hayes R.D."/>
            <person name="Rokhsar D."/>
        </authorList>
    </citation>
    <scope>NUCLEOTIDE SEQUENCE [LARGE SCALE GENOMIC DNA]</scope>
    <source>
        <strain evidence="10">cv. Goldsmith</strain>
    </source>
</reference>
<proteinExistence type="inferred from homology"/>
<feature type="zinc finger region" description="CR-type" evidence="6">
    <location>
        <begin position="203"/>
        <end position="279"/>
    </location>
</feature>
<dbReference type="InterPro" id="IPR001623">
    <property type="entry name" value="DnaJ_domain"/>
</dbReference>
<keyword evidence="4 6" id="KW-0862">Zinc</keyword>
<evidence type="ECO:0000259" key="8">
    <source>
        <dbReference type="PROSITE" id="PS51188"/>
    </source>
</evidence>
<dbReference type="CDD" id="cd06257">
    <property type="entry name" value="DnaJ"/>
    <property type="match status" value="1"/>
</dbReference>
<dbReference type="EMBL" id="KZ305040">
    <property type="protein sequence ID" value="PIA41133.1"/>
    <property type="molecule type" value="Genomic_DNA"/>
</dbReference>
<dbReference type="Gene3D" id="2.10.230.10">
    <property type="entry name" value="Heat shock protein DnaJ, cysteine-rich domain"/>
    <property type="match status" value="1"/>
</dbReference>
<dbReference type="Proteomes" id="UP000230069">
    <property type="component" value="Unassembled WGS sequence"/>
</dbReference>
<evidence type="ECO:0000259" key="7">
    <source>
        <dbReference type="PROSITE" id="PS50076"/>
    </source>
</evidence>
<dbReference type="PROSITE" id="PS00636">
    <property type="entry name" value="DNAJ_1"/>
    <property type="match status" value="1"/>
</dbReference>
<dbReference type="Pfam" id="PF01556">
    <property type="entry name" value="DnaJ_C"/>
    <property type="match status" value="1"/>
</dbReference>
<keyword evidence="1 6" id="KW-0479">Metal-binding</keyword>
<dbReference type="SUPFAM" id="SSF57938">
    <property type="entry name" value="DnaJ/Hsp40 cysteine-rich domain"/>
    <property type="match status" value="1"/>
</dbReference>
<dbReference type="InterPro" id="IPR002939">
    <property type="entry name" value="DnaJ_C"/>
</dbReference>
<dbReference type="PANTHER" id="PTHR43096:SF52">
    <property type="entry name" value="DNAJ HOMOLOG 1, MITOCHONDRIAL-RELATED"/>
    <property type="match status" value="1"/>
</dbReference>
<keyword evidence="10" id="KW-1185">Reference proteome</keyword>
<dbReference type="PROSITE" id="PS50076">
    <property type="entry name" value="DNAJ_2"/>
    <property type="match status" value="1"/>
</dbReference>
<evidence type="ECO:0000256" key="3">
    <source>
        <dbReference type="ARBA" id="ARBA00022771"/>
    </source>
</evidence>
<sequence>EFFLENYRNLLLLLLLQMMSFFSYNNNARRLFYILSRSSNTAHFYTLDNLLHQRFFSGVFSLSPILNFNKNVKPSNGISYGDLYRSFHATGLMSMAGRDYYQVLGVSEESSSDQIKQAYYGLAKKFHPDINKHDADADTKFREIQKAHEILIDEEKRSIYDQVGHDAFEVGLTPLGDYEREIFEGGEDVKVTLELSFMEAIQGCFKTLSVQTTLPCEPCGGKGFPRGTKPETCKPCKGSGVIATQKGLFNFTCTKCGGTGKSVKTYCKSCKGNRVVSGPKTVKIDVPPGIDDDATLKILRSGGADPVGNQPGDLYITVKVREDPIFRREGADIHVKAVLSSTQATLGGTIQVPTLTGDFTLKFPPGTQHGQKIQLKKKGIKKKSSTSFGDQYVHVNVITPTAEHSENGKDAAAAVAYGFLTV</sequence>
<evidence type="ECO:0000256" key="1">
    <source>
        <dbReference type="ARBA" id="ARBA00022723"/>
    </source>
</evidence>
<dbReference type="SUPFAM" id="SSF49493">
    <property type="entry name" value="HSP40/DnaJ peptide-binding domain"/>
    <property type="match status" value="2"/>
</dbReference>
<dbReference type="InterPro" id="IPR001305">
    <property type="entry name" value="HSP_DnaJ_Cys-rich_dom"/>
</dbReference>
<dbReference type="GO" id="GO:0051082">
    <property type="term" value="F:unfolded protein binding"/>
    <property type="evidence" value="ECO:0007669"/>
    <property type="project" value="InterPro"/>
</dbReference>
<dbReference type="InterPro" id="IPR012724">
    <property type="entry name" value="DnaJ"/>
</dbReference>
<feature type="domain" description="J" evidence="7">
    <location>
        <begin position="99"/>
        <end position="164"/>
    </location>
</feature>
<protein>
    <recommendedName>
        <fullName evidence="11">CR-type domain-containing protein</fullName>
    </recommendedName>
</protein>
<dbReference type="OrthoDB" id="10256793at2759"/>
<dbReference type="InterPro" id="IPR018253">
    <property type="entry name" value="DnaJ_domain_CS"/>
</dbReference>
<dbReference type="FunFam" id="2.60.260.20:FF:000005">
    <property type="entry name" value="Chaperone protein dnaJ 1, mitochondrial"/>
    <property type="match status" value="1"/>
</dbReference>
<name>A0A2G5DCB9_AQUCA</name>
<dbReference type="Gene3D" id="2.60.260.20">
    <property type="entry name" value="Urease metallochaperone UreE, N-terminal domain"/>
    <property type="match status" value="2"/>
</dbReference>
<accession>A0A2G5DCB9</accession>
<feature type="non-terminal residue" evidence="9">
    <location>
        <position position="1"/>
    </location>
</feature>
<evidence type="ECO:0000313" key="9">
    <source>
        <dbReference type="EMBL" id="PIA41133.1"/>
    </source>
</evidence>
<dbReference type="SUPFAM" id="SSF46565">
    <property type="entry name" value="Chaperone J-domain"/>
    <property type="match status" value="1"/>
</dbReference>
<keyword evidence="5" id="KW-0143">Chaperone</keyword>
<dbReference type="Gene3D" id="1.10.287.110">
    <property type="entry name" value="DnaJ domain"/>
    <property type="match status" value="1"/>
</dbReference>
<dbReference type="AlphaFoldDB" id="A0A2G5DCB9"/>
<dbReference type="CDD" id="cd10719">
    <property type="entry name" value="DnaJ_zf"/>
    <property type="match status" value="1"/>
</dbReference>
<dbReference type="GO" id="GO:0005737">
    <property type="term" value="C:cytoplasm"/>
    <property type="evidence" value="ECO:0007669"/>
    <property type="project" value="TreeGrafter"/>
</dbReference>
<evidence type="ECO:0000256" key="2">
    <source>
        <dbReference type="ARBA" id="ARBA00022737"/>
    </source>
</evidence>
<dbReference type="HAMAP" id="MF_01152">
    <property type="entry name" value="DnaJ"/>
    <property type="match status" value="1"/>
</dbReference>
<evidence type="ECO:0000256" key="5">
    <source>
        <dbReference type="ARBA" id="ARBA00023186"/>
    </source>
</evidence>
<dbReference type="CDD" id="cd10747">
    <property type="entry name" value="DnaJ_C"/>
    <property type="match status" value="1"/>
</dbReference>
<dbReference type="Pfam" id="PF00226">
    <property type="entry name" value="DnaJ"/>
    <property type="match status" value="1"/>
</dbReference>
<dbReference type="SMART" id="SM00271">
    <property type="entry name" value="DnaJ"/>
    <property type="match status" value="1"/>
</dbReference>
<feature type="domain" description="CR-type" evidence="8">
    <location>
        <begin position="203"/>
        <end position="279"/>
    </location>
</feature>
<dbReference type="GO" id="GO:0031072">
    <property type="term" value="F:heat shock protein binding"/>
    <property type="evidence" value="ECO:0007669"/>
    <property type="project" value="InterPro"/>
</dbReference>